<keyword evidence="3" id="KW-1185">Reference proteome</keyword>
<evidence type="ECO:0000313" key="2">
    <source>
        <dbReference type="EMBL" id="WWV67218.1"/>
    </source>
</evidence>
<organism evidence="2 3">
    <name type="scientific">Parabacteroides absconsus</name>
    <dbReference type="NCBI Taxonomy" id="2951805"/>
    <lineage>
        <taxon>Bacteria</taxon>
        <taxon>Pseudomonadati</taxon>
        <taxon>Bacteroidota</taxon>
        <taxon>Bacteroidia</taxon>
        <taxon>Bacteroidales</taxon>
        <taxon>Tannerellaceae</taxon>
        <taxon>Parabacteroides</taxon>
    </lineage>
</organism>
<dbReference type="EMBL" id="CP146284">
    <property type="protein sequence ID" value="WWV67218.1"/>
    <property type="molecule type" value="Genomic_DNA"/>
</dbReference>
<evidence type="ECO:0000313" key="3">
    <source>
        <dbReference type="Proteomes" id="UP001320603"/>
    </source>
</evidence>
<dbReference type="Proteomes" id="UP001320603">
    <property type="component" value="Chromosome"/>
</dbReference>
<protein>
    <submittedName>
        <fullName evidence="2">Uncharacterized protein</fullName>
    </submittedName>
</protein>
<dbReference type="RefSeq" id="WP_251968794.1">
    <property type="nucleotide sequence ID" value="NZ_CP146284.1"/>
</dbReference>
<dbReference type="EMBL" id="CP146284">
    <property type="protein sequence ID" value="WWV66760.1"/>
    <property type="molecule type" value="Genomic_DNA"/>
</dbReference>
<name>A0ABZ2IMT2_9BACT</name>
<accession>A0ABZ2IMT2</accession>
<gene>
    <name evidence="1" type="ORF">NEE14_001855</name>
    <name evidence="2" type="ORF">NEE14_004325</name>
</gene>
<sequence>MDDEVRDRLLPGCLIETAAARCFFNLVDGERGSRTYRYDSKQSEFGYFYEPWQERWVVFDNRMGALFVTTCKTVDEATNLLIDGEELFTP</sequence>
<reference evidence="2 3" key="1">
    <citation type="submission" date="2024-02" db="EMBL/GenBank/DDBJ databases">
        <title>Whole genome sequencing of Parabacteroides sp. AD58.</title>
        <authorList>
            <person name="Chaplin A.V."/>
            <person name="Pikina A.P."/>
            <person name="Sokolova S.R."/>
            <person name="Korostin D.O."/>
            <person name="Efimov B.A."/>
        </authorList>
    </citation>
    <scope>NUCLEOTIDE SEQUENCE [LARGE SCALE GENOMIC DNA]</scope>
    <source>
        <strain evidence="2 3">AD58</strain>
    </source>
</reference>
<proteinExistence type="predicted"/>
<evidence type="ECO:0000313" key="1">
    <source>
        <dbReference type="EMBL" id="WWV66760.1"/>
    </source>
</evidence>